<evidence type="ECO:0000259" key="1">
    <source>
        <dbReference type="Pfam" id="PF01370"/>
    </source>
</evidence>
<dbReference type="InterPro" id="IPR001509">
    <property type="entry name" value="Epimerase_deHydtase"/>
</dbReference>
<dbReference type="KEGG" id="bhc:JFL75_16030"/>
<reference evidence="2" key="1">
    <citation type="submission" date="2021-01" db="EMBL/GenBank/DDBJ databases">
        <title>Description of Breznakiella homolactica.</title>
        <authorList>
            <person name="Song Y."/>
            <person name="Brune A."/>
        </authorList>
    </citation>
    <scope>NUCLEOTIDE SEQUENCE</scope>
    <source>
        <strain evidence="2">RmG30</strain>
    </source>
</reference>
<keyword evidence="3" id="KW-1185">Reference proteome</keyword>
<dbReference type="CDD" id="cd05262">
    <property type="entry name" value="SDR_a7"/>
    <property type="match status" value="1"/>
</dbReference>
<evidence type="ECO:0000313" key="2">
    <source>
        <dbReference type="EMBL" id="QQO08427.1"/>
    </source>
</evidence>
<accession>A0A7T7XLF2</accession>
<organism evidence="2 3">
    <name type="scientific">Breznakiella homolactica</name>
    <dbReference type="NCBI Taxonomy" id="2798577"/>
    <lineage>
        <taxon>Bacteria</taxon>
        <taxon>Pseudomonadati</taxon>
        <taxon>Spirochaetota</taxon>
        <taxon>Spirochaetia</taxon>
        <taxon>Spirochaetales</taxon>
        <taxon>Breznakiellaceae</taxon>
        <taxon>Breznakiella</taxon>
    </lineage>
</organism>
<dbReference type="PANTHER" id="PTHR48079">
    <property type="entry name" value="PROTEIN YEEZ"/>
    <property type="match status" value="1"/>
</dbReference>
<sequence>MNVFVTGGTGFIGSLVAGELIRSGHQVLGLARSGEAEQKLKNAGADVLRGELDDIEVLKRGASLTDGVIHMGFSNDFSRYNEAVAMDLAAVQAIGSVLEGTNKPFVNTAGTLGVSGLGRTATEEDHGPEGMPRIASEQETIRLAAKGVRSSVVRLAPCVHDIDRHGLVSILEQIAAEKGFSAYIGEGRNVWPSVHRRDAAHLFCLAFVSAPAGTRLNAVAEEGLPMKDIAKVIGRNLNIPVRGITSEEAQGHFGWFAQSVSLDNPTSSAATKKLLDWTPAHATLFQDIDSFYAKQQG</sequence>
<dbReference type="GO" id="GO:0004029">
    <property type="term" value="F:aldehyde dehydrogenase (NAD+) activity"/>
    <property type="evidence" value="ECO:0007669"/>
    <property type="project" value="TreeGrafter"/>
</dbReference>
<name>A0A7T7XLF2_9SPIR</name>
<feature type="domain" description="NAD-dependent epimerase/dehydratase" evidence="1">
    <location>
        <begin position="3"/>
        <end position="209"/>
    </location>
</feature>
<dbReference type="EMBL" id="CP067089">
    <property type="protein sequence ID" value="QQO08427.1"/>
    <property type="molecule type" value="Genomic_DNA"/>
</dbReference>
<protein>
    <submittedName>
        <fullName evidence="2">SDR family oxidoreductase</fullName>
    </submittedName>
</protein>
<dbReference type="Gene3D" id="3.40.50.720">
    <property type="entry name" value="NAD(P)-binding Rossmann-like Domain"/>
    <property type="match status" value="1"/>
</dbReference>
<dbReference type="InterPro" id="IPR051783">
    <property type="entry name" value="NAD(P)-dependent_oxidoreduct"/>
</dbReference>
<dbReference type="Pfam" id="PF01370">
    <property type="entry name" value="Epimerase"/>
    <property type="match status" value="1"/>
</dbReference>
<dbReference type="GO" id="GO:0005737">
    <property type="term" value="C:cytoplasm"/>
    <property type="evidence" value="ECO:0007669"/>
    <property type="project" value="TreeGrafter"/>
</dbReference>
<dbReference type="SUPFAM" id="SSF51735">
    <property type="entry name" value="NAD(P)-binding Rossmann-fold domains"/>
    <property type="match status" value="1"/>
</dbReference>
<gene>
    <name evidence="2" type="ORF">JFL75_16030</name>
</gene>
<dbReference type="InterPro" id="IPR036291">
    <property type="entry name" value="NAD(P)-bd_dom_sf"/>
</dbReference>
<dbReference type="AlphaFoldDB" id="A0A7T7XLF2"/>
<dbReference type="RefSeq" id="WP_215625733.1">
    <property type="nucleotide sequence ID" value="NZ_CP067089.2"/>
</dbReference>
<proteinExistence type="predicted"/>
<dbReference type="PANTHER" id="PTHR48079:SF9">
    <property type="entry name" value="PUTATIVE-RELATED"/>
    <property type="match status" value="1"/>
</dbReference>
<dbReference type="Proteomes" id="UP000595917">
    <property type="component" value="Chromosome"/>
</dbReference>
<evidence type="ECO:0000313" key="3">
    <source>
        <dbReference type="Proteomes" id="UP000595917"/>
    </source>
</evidence>